<evidence type="ECO:0000313" key="2">
    <source>
        <dbReference type="EMBL" id="KAJ8753506.1"/>
    </source>
</evidence>
<organism evidence="2 3">
    <name type="scientific">Erythroxylum novogranatense</name>
    <dbReference type="NCBI Taxonomy" id="1862640"/>
    <lineage>
        <taxon>Eukaryota</taxon>
        <taxon>Viridiplantae</taxon>
        <taxon>Streptophyta</taxon>
        <taxon>Embryophyta</taxon>
        <taxon>Tracheophyta</taxon>
        <taxon>Spermatophyta</taxon>
        <taxon>Magnoliopsida</taxon>
        <taxon>eudicotyledons</taxon>
        <taxon>Gunneridae</taxon>
        <taxon>Pentapetalae</taxon>
        <taxon>rosids</taxon>
        <taxon>fabids</taxon>
        <taxon>Malpighiales</taxon>
        <taxon>Erythroxylaceae</taxon>
        <taxon>Erythroxylum</taxon>
    </lineage>
</organism>
<feature type="region of interest" description="Disordered" evidence="1">
    <location>
        <begin position="124"/>
        <end position="202"/>
    </location>
</feature>
<gene>
    <name evidence="2" type="ORF">K2173_022747</name>
</gene>
<comment type="caution">
    <text evidence="2">The sequence shown here is derived from an EMBL/GenBank/DDBJ whole genome shotgun (WGS) entry which is preliminary data.</text>
</comment>
<feature type="compositionally biased region" description="Basic and acidic residues" evidence="1">
    <location>
        <begin position="138"/>
        <end position="147"/>
    </location>
</feature>
<dbReference type="PANTHER" id="PTHR33413:SF33">
    <property type="entry name" value="MEDIATOR OF RNA POLYMERASE II TRANSCRIPTION SUBUNIT 29"/>
    <property type="match status" value="1"/>
</dbReference>
<keyword evidence="3" id="KW-1185">Reference proteome</keyword>
<protein>
    <submittedName>
        <fullName evidence="2">Uncharacterized protein</fullName>
    </submittedName>
</protein>
<accession>A0AAV8SMM2</accession>
<dbReference type="InterPro" id="IPR025322">
    <property type="entry name" value="PADRE_dom"/>
</dbReference>
<dbReference type="Pfam" id="PF14009">
    <property type="entry name" value="PADRE"/>
    <property type="match status" value="1"/>
</dbReference>
<dbReference type="EMBL" id="JAIWQS010000010">
    <property type="protein sequence ID" value="KAJ8753506.1"/>
    <property type="molecule type" value="Genomic_DNA"/>
</dbReference>
<dbReference type="AlphaFoldDB" id="A0AAV8SMM2"/>
<sequence>MGNCQAVDAATLEIQRPSGKVDKLYWPVSAGEVMKVNPGHHVALLLSTTLYHSTTKGAECPNNTSTGDDHSKNTSSVRLTRIKLLRPTDTLALGHVYRLITSQDVMEFLLPLWYFRGYGRAEDEEASKADENQSGSGEKLDWVREEQSSGSDLAQKRSELYKENQGTKNEKNKPRTVVSTNPATARSRTWQPSLKSISEATS</sequence>
<name>A0AAV8SMM2_9ROSI</name>
<reference evidence="2 3" key="1">
    <citation type="submission" date="2021-09" db="EMBL/GenBank/DDBJ databases">
        <title>Genomic insights and catalytic innovation underlie evolution of tropane alkaloids biosynthesis.</title>
        <authorList>
            <person name="Wang Y.-J."/>
            <person name="Tian T."/>
            <person name="Huang J.-P."/>
            <person name="Huang S.-X."/>
        </authorList>
    </citation>
    <scope>NUCLEOTIDE SEQUENCE [LARGE SCALE GENOMIC DNA]</scope>
    <source>
        <strain evidence="2">KIB-2018</strain>
        <tissue evidence="2">Leaf</tissue>
    </source>
</reference>
<feature type="compositionally biased region" description="Polar residues" evidence="1">
    <location>
        <begin position="177"/>
        <end position="202"/>
    </location>
</feature>
<evidence type="ECO:0000313" key="3">
    <source>
        <dbReference type="Proteomes" id="UP001159364"/>
    </source>
</evidence>
<dbReference type="Proteomes" id="UP001159364">
    <property type="component" value="Linkage Group LG10"/>
</dbReference>
<evidence type="ECO:0000256" key="1">
    <source>
        <dbReference type="SAM" id="MobiDB-lite"/>
    </source>
</evidence>
<dbReference type="PANTHER" id="PTHR33413">
    <property type="entry name" value="EXPRESSED PROTEIN"/>
    <property type="match status" value="1"/>
</dbReference>
<proteinExistence type="predicted"/>